<dbReference type="Pfam" id="PF02397">
    <property type="entry name" value="Bac_transf"/>
    <property type="match status" value="1"/>
</dbReference>
<keyword evidence="2" id="KW-0812">Transmembrane</keyword>
<gene>
    <name evidence="4" type="ORF">EQG79_24260</name>
</gene>
<comment type="similarity">
    <text evidence="1">Belongs to the bacterial sugar transferase family.</text>
</comment>
<evidence type="ECO:0000313" key="4">
    <source>
        <dbReference type="EMBL" id="RYC67478.1"/>
    </source>
</evidence>
<dbReference type="PANTHER" id="PTHR30576">
    <property type="entry name" value="COLANIC BIOSYNTHESIS UDP-GLUCOSE LIPID CARRIER TRANSFERASE"/>
    <property type="match status" value="1"/>
</dbReference>
<dbReference type="PANTHER" id="PTHR30576:SF0">
    <property type="entry name" value="UNDECAPRENYL-PHOSPHATE N-ACETYLGALACTOSAMINYL 1-PHOSPHATE TRANSFERASE-RELATED"/>
    <property type="match status" value="1"/>
</dbReference>
<evidence type="ECO:0000259" key="3">
    <source>
        <dbReference type="Pfam" id="PF02397"/>
    </source>
</evidence>
<dbReference type="Proteomes" id="UP000290407">
    <property type="component" value="Unassembled WGS sequence"/>
</dbReference>
<dbReference type="AlphaFoldDB" id="A0A4V1RVP4"/>
<evidence type="ECO:0000256" key="2">
    <source>
        <dbReference type="SAM" id="Phobius"/>
    </source>
</evidence>
<dbReference type="GO" id="GO:0016780">
    <property type="term" value="F:phosphotransferase activity, for other substituted phosphate groups"/>
    <property type="evidence" value="ECO:0007669"/>
    <property type="project" value="TreeGrafter"/>
</dbReference>
<organism evidence="4 5">
    <name type="scientific">Spirosoma sordidisoli</name>
    <dbReference type="NCBI Taxonomy" id="2502893"/>
    <lineage>
        <taxon>Bacteria</taxon>
        <taxon>Pseudomonadati</taxon>
        <taxon>Bacteroidota</taxon>
        <taxon>Cytophagia</taxon>
        <taxon>Cytophagales</taxon>
        <taxon>Cytophagaceae</taxon>
        <taxon>Spirosoma</taxon>
    </lineage>
</organism>
<feature type="domain" description="Bacterial sugar transferase" evidence="3">
    <location>
        <begin position="66"/>
        <end position="310"/>
    </location>
</feature>
<dbReference type="EMBL" id="SBLB01000008">
    <property type="protein sequence ID" value="RYC67478.1"/>
    <property type="molecule type" value="Genomic_DNA"/>
</dbReference>
<evidence type="ECO:0000313" key="5">
    <source>
        <dbReference type="Proteomes" id="UP000290407"/>
    </source>
</evidence>
<keyword evidence="2" id="KW-0472">Membrane</keyword>
<protein>
    <submittedName>
        <fullName evidence="4">Sugar transferase</fullName>
    </submittedName>
</protein>
<keyword evidence="4" id="KW-0808">Transferase</keyword>
<keyword evidence="2" id="KW-1133">Transmembrane helix</keyword>
<feature type="transmembrane region" description="Helical" evidence="2">
    <location>
        <begin position="71"/>
        <end position="94"/>
    </location>
</feature>
<keyword evidence="5" id="KW-1185">Reference proteome</keyword>
<sequence length="316" mass="35985">MSYSAEPRLSSALFSSGVTDILLLSEGDGRLITKVQYYIDLKKRIQTNQHVERTAPFQHFRLPWWKRLIDIAVSSIALLILSPLLLLVAIAIVIDSKGPAFYMSKRAGTNFRVFNMYKFRTMKVQADQQLNSMAASNIYASISEESPALRDLSAGGERLCTDCQQQGTSCQRLLIDHNQTICEKQYLRQSNESAKFMKFRNDPRITRLGTFLRNSSIDELPQLVNVLLGDMSLVGNRPLPLYEAEKLTSDEFAQRFAGPAGLTGLWQIKKRAKGQGPMSDRERTLLDIDYASSFSFRTDAYIIWRTFFSLWQKENV</sequence>
<proteinExistence type="inferred from homology"/>
<reference evidence="4 5" key="1">
    <citation type="submission" date="2019-01" db="EMBL/GenBank/DDBJ databases">
        <title>Spirosoma flava sp. nov., a propanil-degrading bacterium isolated from herbicide-contaminated soil.</title>
        <authorList>
            <person name="Zhang L."/>
            <person name="Jiang J.-D."/>
        </authorList>
    </citation>
    <scope>NUCLEOTIDE SEQUENCE [LARGE SCALE GENOMIC DNA]</scope>
    <source>
        <strain evidence="4 5">TY50</strain>
    </source>
</reference>
<comment type="caution">
    <text evidence="4">The sequence shown here is derived from an EMBL/GenBank/DDBJ whole genome shotgun (WGS) entry which is preliminary data.</text>
</comment>
<dbReference type="InterPro" id="IPR003362">
    <property type="entry name" value="Bact_transf"/>
</dbReference>
<accession>A0A4V1RVP4</accession>
<name>A0A4V1RVP4_9BACT</name>
<evidence type="ECO:0000256" key="1">
    <source>
        <dbReference type="ARBA" id="ARBA00006464"/>
    </source>
</evidence>